<organism evidence="1">
    <name type="scientific">Tanacetum cinerariifolium</name>
    <name type="common">Dalmatian daisy</name>
    <name type="synonym">Chrysanthemum cinerariifolium</name>
    <dbReference type="NCBI Taxonomy" id="118510"/>
    <lineage>
        <taxon>Eukaryota</taxon>
        <taxon>Viridiplantae</taxon>
        <taxon>Streptophyta</taxon>
        <taxon>Embryophyta</taxon>
        <taxon>Tracheophyta</taxon>
        <taxon>Spermatophyta</taxon>
        <taxon>Magnoliopsida</taxon>
        <taxon>eudicotyledons</taxon>
        <taxon>Gunneridae</taxon>
        <taxon>Pentapetalae</taxon>
        <taxon>asterids</taxon>
        <taxon>campanulids</taxon>
        <taxon>Asterales</taxon>
        <taxon>Asteraceae</taxon>
        <taxon>Asteroideae</taxon>
        <taxon>Anthemideae</taxon>
        <taxon>Anthemidinae</taxon>
        <taxon>Tanacetum</taxon>
    </lineage>
</organism>
<comment type="caution">
    <text evidence="1">The sequence shown here is derived from an EMBL/GenBank/DDBJ whole genome shotgun (WGS) entry which is preliminary data.</text>
</comment>
<reference evidence="1" key="1">
    <citation type="journal article" date="2019" name="Sci. Rep.">
        <title>Draft genome of Tanacetum cinerariifolium, the natural source of mosquito coil.</title>
        <authorList>
            <person name="Yamashiro T."/>
            <person name="Shiraishi A."/>
            <person name="Satake H."/>
            <person name="Nakayama K."/>
        </authorList>
    </citation>
    <scope>NUCLEOTIDE SEQUENCE</scope>
</reference>
<keyword evidence="1" id="KW-0548">Nucleotidyltransferase</keyword>
<sequence>QVQDLECIVTYKEVKRADWDCGTNKSPGPDGFSFKFYRKYWTTIDDDVFQAVRGFFKNGYFPRGCNSSFISFIPKIQDAKFVKDFDL</sequence>
<evidence type="ECO:0000313" key="1">
    <source>
        <dbReference type="EMBL" id="GFC62776.1"/>
    </source>
</evidence>
<feature type="non-terminal residue" evidence="1">
    <location>
        <position position="1"/>
    </location>
</feature>
<proteinExistence type="predicted"/>
<protein>
    <submittedName>
        <fullName evidence="1">RNA-directed DNA polymerase, eukaryota, reverse transcriptase zinc-binding domain protein</fullName>
    </submittedName>
</protein>
<dbReference type="AlphaFoldDB" id="A0A699QC98"/>
<name>A0A699QC98_TANCI</name>
<dbReference type="EMBL" id="BKCJ010995256">
    <property type="protein sequence ID" value="GFC62776.1"/>
    <property type="molecule type" value="Genomic_DNA"/>
</dbReference>
<keyword evidence="1" id="KW-0808">Transferase</keyword>
<keyword evidence="1" id="KW-0695">RNA-directed DNA polymerase</keyword>
<dbReference type="GO" id="GO:0003964">
    <property type="term" value="F:RNA-directed DNA polymerase activity"/>
    <property type="evidence" value="ECO:0007669"/>
    <property type="project" value="UniProtKB-KW"/>
</dbReference>
<gene>
    <name evidence="1" type="ORF">Tci_834746</name>
</gene>
<accession>A0A699QC98</accession>